<dbReference type="AlphaFoldDB" id="A0A378QGD0"/>
<protein>
    <submittedName>
        <fullName evidence="1">Uncharacterized protein</fullName>
    </submittedName>
</protein>
<keyword evidence="2" id="KW-1185">Reference proteome</keyword>
<reference evidence="1 2" key="1">
    <citation type="submission" date="2018-06" db="EMBL/GenBank/DDBJ databases">
        <authorList>
            <consortium name="Pathogen Informatics"/>
            <person name="Doyle S."/>
        </authorList>
    </citation>
    <scope>NUCLEOTIDE SEQUENCE [LARGE SCALE GENOMIC DNA]</scope>
    <source>
        <strain evidence="1 2">NCTC7911</strain>
    </source>
</reference>
<evidence type="ECO:0000313" key="2">
    <source>
        <dbReference type="Proteomes" id="UP000254107"/>
    </source>
</evidence>
<accession>A0A378QGD0</accession>
<proteinExistence type="predicted"/>
<dbReference type="Proteomes" id="UP000254107">
    <property type="component" value="Unassembled WGS sequence"/>
</dbReference>
<dbReference type="EMBL" id="UGQC01000001">
    <property type="protein sequence ID" value="STY99959.1"/>
    <property type="molecule type" value="Genomic_DNA"/>
</dbReference>
<evidence type="ECO:0000313" key="1">
    <source>
        <dbReference type="EMBL" id="STY99959.1"/>
    </source>
</evidence>
<organism evidence="1 2">
    <name type="scientific">Moraxella lacunata</name>
    <dbReference type="NCBI Taxonomy" id="477"/>
    <lineage>
        <taxon>Bacteria</taxon>
        <taxon>Pseudomonadati</taxon>
        <taxon>Pseudomonadota</taxon>
        <taxon>Gammaproteobacteria</taxon>
        <taxon>Moraxellales</taxon>
        <taxon>Moraxellaceae</taxon>
        <taxon>Moraxella</taxon>
    </lineage>
</organism>
<name>A0A378QGD0_MORLA</name>
<sequence>MSIFLIESDKSELLKPITFKEGNMLEKDIQNIIKSLSKLKINLYKYWG</sequence>
<gene>
    <name evidence="1" type="ORF">NCTC7911_01341</name>
</gene>